<reference evidence="1 2" key="1">
    <citation type="submission" date="2019-03" db="EMBL/GenBank/DDBJ databases">
        <authorList>
            <person name="Kim S.G."/>
            <person name="Park S.C."/>
        </authorList>
    </citation>
    <scope>NUCLEOTIDE SEQUENCE [LARGE SCALE GENOMIC DNA]</scope>
</reference>
<gene>
    <name evidence="1" type="ORF">pETSU_001</name>
</gene>
<dbReference type="Proteomes" id="UP000297195">
    <property type="component" value="Segment"/>
</dbReference>
<protein>
    <submittedName>
        <fullName evidence="1">Uncharacterized protein</fullName>
    </submittedName>
</protein>
<name>A0A4D6DWB0_9CAUD</name>
<keyword evidence="2" id="KW-1185">Reference proteome</keyword>
<accession>A0A4D6DWB0</accession>
<evidence type="ECO:0000313" key="1">
    <source>
        <dbReference type="EMBL" id="QBZ70582.1"/>
    </source>
</evidence>
<organism evidence="1 2">
    <name type="scientific">Edwardsiella phage pEt-SU</name>
    <dbReference type="NCBI Taxonomy" id="2562142"/>
    <lineage>
        <taxon>Viruses</taxon>
        <taxon>Duplodnaviria</taxon>
        <taxon>Heunggongvirae</taxon>
        <taxon>Uroviricota</taxon>
        <taxon>Caudoviricetes</taxon>
        <taxon>Chimalliviridae</taxon>
        <taxon>Petsuvirus</taxon>
        <taxon>Petsuvirus pEtSU</taxon>
    </lineage>
</organism>
<sequence length="363" mass="42353">MSYLKLQDNGVSYPIRAYGALGNLRRIMRRNYDSFEDWLNLGNRTVQNQNPLVLLLQQFSVNVEWSPDYLISVIDSTAQSNASLINLTGLYNRGKNHPLSIYPETNHHTLLVVPFGSPSRAQINGYFTKELSSLIPLFPIYTTDYRQRWDLTKLMDTQDYRAETPINTIVQIDIYALVIGFYRWLKSGRTVGNSPHAYIANFPLMNCYMQHNELVNFNYLNEGRKFFSIDKPPFALEYYIGGIDAYSEWKNDNLNNEPLKSFTEFVQFNRPIDLLIDQSLMIFPPTYKSLSFMQMNWVWTLASLGMVQKYLAYLKASNGVDGLMMAQLRDYYKNPLSTQLNQIKDQVWETHFSQMWNDVKTYI</sequence>
<proteinExistence type="predicted"/>
<dbReference type="EMBL" id="MK689364">
    <property type="protein sequence ID" value="QBZ70582.1"/>
    <property type="molecule type" value="Genomic_DNA"/>
</dbReference>
<evidence type="ECO:0000313" key="2">
    <source>
        <dbReference type="Proteomes" id="UP000297195"/>
    </source>
</evidence>